<feature type="compositionally biased region" description="Basic and acidic residues" evidence="3">
    <location>
        <begin position="545"/>
        <end position="554"/>
    </location>
</feature>
<proteinExistence type="predicted"/>
<feature type="region of interest" description="Disordered" evidence="3">
    <location>
        <begin position="1059"/>
        <end position="1084"/>
    </location>
</feature>
<comment type="caution">
    <text evidence="4">The sequence shown here is derived from an EMBL/GenBank/DDBJ whole genome shotgun (WGS) entry which is preliminary data.</text>
</comment>
<feature type="coiled-coil region" evidence="2">
    <location>
        <begin position="1450"/>
        <end position="1495"/>
    </location>
</feature>
<feature type="region of interest" description="Disordered" evidence="3">
    <location>
        <begin position="1012"/>
        <end position="1035"/>
    </location>
</feature>
<feature type="region of interest" description="Disordered" evidence="3">
    <location>
        <begin position="1782"/>
        <end position="1803"/>
    </location>
</feature>
<evidence type="ECO:0000256" key="2">
    <source>
        <dbReference type="SAM" id="Coils"/>
    </source>
</evidence>
<feature type="compositionally biased region" description="Polar residues" evidence="3">
    <location>
        <begin position="978"/>
        <end position="992"/>
    </location>
</feature>
<keyword evidence="1 2" id="KW-0175">Coiled coil</keyword>
<evidence type="ECO:0000256" key="3">
    <source>
        <dbReference type="SAM" id="MobiDB-lite"/>
    </source>
</evidence>
<feature type="region of interest" description="Disordered" evidence="3">
    <location>
        <begin position="694"/>
        <end position="834"/>
    </location>
</feature>
<protein>
    <recommendedName>
        <fullName evidence="6">Myosin class II heavy chain</fullName>
    </recommendedName>
</protein>
<feature type="compositionally biased region" description="Low complexity" evidence="3">
    <location>
        <begin position="1167"/>
        <end position="1179"/>
    </location>
</feature>
<feature type="compositionally biased region" description="Polar residues" evidence="3">
    <location>
        <begin position="16"/>
        <end position="29"/>
    </location>
</feature>
<feature type="compositionally biased region" description="Acidic residues" evidence="3">
    <location>
        <begin position="878"/>
        <end position="894"/>
    </location>
</feature>
<organism evidence="4 5">
    <name type="scientific">Colletotrichum spinosum</name>
    <dbReference type="NCBI Taxonomy" id="1347390"/>
    <lineage>
        <taxon>Eukaryota</taxon>
        <taxon>Fungi</taxon>
        <taxon>Dikarya</taxon>
        <taxon>Ascomycota</taxon>
        <taxon>Pezizomycotina</taxon>
        <taxon>Sordariomycetes</taxon>
        <taxon>Hypocreomycetidae</taxon>
        <taxon>Glomerellales</taxon>
        <taxon>Glomerellaceae</taxon>
        <taxon>Colletotrichum</taxon>
        <taxon>Colletotrichum orbiculare species complex</taxon>
    </lineage>
</organism>
<feature type="compositionally biased region" description="Pro residues" evidence="3">
    <location>
        <begin position="212"/>
        <end position="223"/>
    </location>
</feature>
<feature type="compositionally biased region" description="Polar residues" evidence="3">
    <location>
        <begin position="808"/>
        <end position="823"/>
    </location>
</feature>
<keyword evidence="5" id="KW-1185">Reference proteome</keyword>
<feature type="compositionally biased region" description="Basic and acidic residues" evidence="3">
    <location>
        <begin position="768"/>
        <end position="782"/>
    </location>
</feature>
<dbReference type="GO" id="GO:0005856">
    <property type="term" value="C:cytoskeleton"/>
    <property type="evidence" value="ECO:0007669"/>
    <property type="project" value="TreeGrafter"/>
</dbReference>
<accession>A0A4R8PUM0</accession>
<dbReference type="Proteomes" id="UP000295083">
    <property type="component" value="Unassembled WGS sequence"/>
</dbReference>
<sequence length="2094" mass="231572">MESPEPPNAELAHDLNTPTLIPHTSTPRRSVSAVGGTGSTNDAFPAPVTPRRSASARVTIREPATTPRVKKKVPWKGKNIMVLLPRDDERGRPGYAPKPLNQSEIGGMFRSWQELGYDISGFDLDAAEGTCQEPNGYSQSRDGWPNLEDVARERAEHVYKVALPDLNAWKNYVNELNEAKLRALGVSFGDDEPPAPSVSPAASQQSRQPSAQFPPLPFSPPLPTSSASSNHVPGFPFPSQFMPGGRPSAAQSPNVASPVGFGSHPAKYNARQSISVPMGHSPFQLANQPSPLGWSSQHRTESPSLLNGIIPPVSPFTPEGFASAGSPAFNAHQRHQSLQFPMLPHQFMQQPTRASPRLQEVREDEEEAVEEPHVESSEPAQRNSDDLQAEIDEAEYHLEEQMRNELEHEDYSPHHEEAALDHWADMGRHQSPMAHPGEQPAQPHAHDKFGQQASDGPVLHHPRPHSRGHSLSQNFFSHHDENRPRTDSFSGWHDVNSQRIDEAAEIETNPSNLGTPVQDFNLTTLLQQHQRSFSTASNPWNDARSSNDKPEASRRGSHASKPSLSKLNVKAPEFKFNPGHESKSSFSFGVNSNYQPAVFQAGSFAPSVTSPSAHSFGALSNTSKINAAAPVFSPGQSDFSFSSSGPKFRPDAPAFTPFGTVSDSLASPTSGSESVGNPPGSIFGNIDLGLSNATKSDRKSKAIPIVRPSSSENSQTQDDGVRDDADGRLIDESRFKRAKASRGDGDDIPLFAEPSPEPTSLQSLQPISHKEDSEVSEHKSGEEQALTPGDTTLSSAAASEHPIDSKAVTATSPSDTSPDQQAANWGPFEFESKDELQSFNDARSFGIDTYRKGHNKSLSATARDFVPGSGWDALQQYETEDEHEEDERDREDTVEPAFLHTEVQPRPSSPRDERSPPPPNHALRRGLGASRFASPPKAKGLAASRFAATPSPACESQHGSEETTDNYVVSEVEDDFDQTQVTPPTGQSTTKAVNDEREPTFEEIDAIMDHLNQNDPTFGVNKSAADSTGWQQQNPTKPIRVADIAHTSPYRLQLAAVQRSRTPSPTRQHLLGDASSALPTTEPEDPFVDPPLSAQSFHAPVTNLNVGSAEQSDWDGAFSDEEQAKLEQRVQFFDGRVNEAVSDILAARLGPIEKALLAIQQSLPGGSRRASSSVRRSISADIQHSDADDEDEEPAPRRSMSPRRDRRLEQIRAAVLDAFAVHQRSGIAVVTNSIPDAAPHDANATILRALEEMKEQFGTSMRLDLRGEDLRNIVEEAVEKRMPSPSLQATIDHEHDEAVNGKLSELQAKGIDLEERLYAEQAKVEKEVADRRGAEDLAAELERKLQAAETRVEVEVMNKSMVDNRVGDLEAKLRHQEERAQQELDGRRTAEDRLSEVQRLLRISSEEENRLREAVEERDHKIKAFEQGASKQLMRLTLMETSQSNATQAQTELTNKMNMMEDDLRGARQELNHWRSEAERAVETARRQQIDLNQAFNENKQLQKFLDTLGTQLQENERVRESWRAKFVSLQEDMAQAARDITEENARRTKREQALVARQEVLDAKLQAEARTRERLETEIERLENGERQGMRAVNECKRLEAILGELKTENDKLHQAALRYQREFEEARESGASEVQRTRLSMQHEIDEANHQVNVAREEMEEQVSKLRAENDELIMDRETRKAQSEMMAEAAQHKKIESIDELKQRHQNELEDMVTRHERQLNNALEDAQKTEQHLLERLSLSTSKAEHLQDRVAHLEEKLDVARQAARAAAQAAKSASVDPVQPVGIPQSRPSAAKATELPEKISPQALRESIMVLQEQLQAREQRIEELETAVDKLDPEAPTKIAKRDDEITWLRELLAVRHGDLQDIIAAVSAQDFDREAVKDAAIRLKANLQMEEQERERAMSGGSAINLPNIAQSLRDAASPRVAQAVGPLAAAWGNWRKSQLPVFLSGGTRPATSRAGFGSNHTPSRSTVSTAPHSINNSNINTNLLGGLLTPPASGLRQIPSHMEQPQPTAFQSTGRRYTAQQSQGREYGPPIAEGPSDTMSHESPPLRRSSSSSRQPMTPPMMRSSAYDSDAHPGDFDDHDFFED</sequence>
<feature type="compositionally biased region" description="Polar residues" evidence="3">
    <location>
        <begin position="2013"/>
        <end position="2034"/>
    </location>
</feature>
<feature type="compositionally biased region" description="Low complexity" evidence="3">
    <location>
        <begin position="1983"/>
        <end position="1999"/>
    </location>
</feature>
<feature type="compositionally biased region" description="Basic and acidic residues" evidence="3">
    <location>
        <begin position="477"/>
        <end position="486"/>
    </location>
</feature>
<feature type="region of interest" description="Disordered" evidence="3">
    <location>
        <begin position="1960"/>
        <end position="2094"/>
    </location>
</feature>
<name>A0A4R8PUM0_9PEZI</name>
<feature type="compositionally biased region" description="Polar residues" evidence="3">
    <location>
        <begin position="659"/>
        <end position="675"/>
    </location>
</feature>
<evidence type="ECO:0000313" key="5">
    <source>
        <dbReference type="Proteomes" id="UP000295083"/>
    </source>
</evidence>
<evidence type="ECO:0008006" key="6">
    <source>
        <dbReference type="Google" id="ProtNLM"/>
    </source>
</evidence>
<feature type="region of interest" description="Disordered" evidence="3">
    <location>
        <begin position="1"/>
        <end position="57"/>
    </location>
</feature>
<feature type="compositionally biased region" description="Low complexity" evidence="3">
    <location>
        <begin position="198"/>
        <end position="211"/>
    </location>
</feature>
<feature type="region of interest" description="Disordered" evidence="3">
    <location>
        <begin position="1163"/>
        <end position="1206"/>
    </location>
</feature>
<feature type="region of interest" description="Disordered" evidence="3">
    <location>
        <begin position="652"/>
        <end position="680"/>
    </location>
</feature>
<feature type="compositionally biased region" description="Low complexity" evidence="3">
    <location>
        <begin position="2056"/>
        <end position="2075"/>
    </location>
</feature>
<feature type="region of interest" description="Disordered" evidence="3">
    <location>
        <begin position="847"/>
        <end position="997"/>
    </location>
</feature>
<feature type="compositionally biased region" description="Polar residues" evidence="3">
    <location>
        <begin position="1024"/>
        <end position="1035"/>
    </location>
</feature>
<gene>
    <name evidence="4" type="ORF">C8035_v005620</name>
</gene>
<reference evidence="4 5" key="1">
    <citation type="submission" date="2018-11" db="EMBL/GenBank/DDBJ databases">
        <title>Genome sequence and assembly of Colletotrichum spinosum.</title>
        <authorList>
            <person name="Gan P."/>
            <person name="Shirasu K."/>
        </authorList>
    </citation>
    <scope>NUCLEOTIDE SEQUENCE [LARGE SCALE GENOMIC DNA]</scope>
    <source>
        <strain evidence="4 5">CBS 515.97</strain>
    </source>
</reference>
<feature type="compositionally biased region" description="Polar residues" evidence="3">
    <location>
        <begin position="1968"/>
        <end position="1982"/>
    </location>
</feature>
<feature type="compositionally biased region" description="Basic and acidic residues" evidence="3">
    <location>
        <begin position="719"/>
        <end position="745"/>
    </location>
</feature>
<feature type="coiled-coil region" evidence="2">
    <location>
        <begin position="1324"/>
        <end position="1358"/>
    </location>
</feature>
<feature type="region of interest" description="Disordered" evidence="3">
    <location>
        <begin position="428"/>
        <end position="493"/>
    </location>
</feature>
<feature type="compositionally biased region" description="Polar residues" evidence="3">
    <location>
        <begin position="529"/>
        <end position="544"/>
    </location>
</feature>
<dbReference type="PANTHER" id="PTHR32083:SF0">
    <property type="entry name" value="CILIA AND FLAGELLA-ASSOCIATED PROTEIN 58"/>
    <property type="match status" value="1"/>
</dbReference>
<feature type="region of interest" description="Disordered" evidence="3">
    <location>
        <begin position="529"/>
        <end position="566"/>
    </location>
</feature>
<feature type="region of interest" description="Disordered" evidence="3">
    <location>
        <begin position="349"/>
        <end position="385"/>
    </location>
</feature>
<evidence type="ECO:0000256" key="1">
    <source>
        <dbReference type="ARBA" id="ARBA00023054"/>
    </source>
</evidence>
<feature type="compositionally biased region" description="Polar residues" evidence="3">
    <location>
        <begin position="708"/>
        <end position="718"/>
    </location>
</feature>
<evidence type="ECO:0000313" key="4">
    <source>
        <dbReference type="EMBL" id="TDZ29501.1"/>
    </source>
</evidence>
<dbReference type="PANTHER" id="PTHR32083">
    <property type="entry name" value="CILIA AND FLAGELLA-ASSOCIATED PROTEIN 58-RELATED"/>
    <property type="match status" value="1"/>
</dbReference>
<feature type="coiled-coil region" evidence="2">
    <location>
        <begin position="1559"/>
        <end position="1775"/>
    </location>
</feature>
<dbReference type="EMBL" id="QAPG01000245">
    <property type="protein sequence ID" value="TDZ29501.1"/>
    <property type="molecule type" value="Genomic_DNA"/>
</dbReference>
<feature type="region of interest" description="Disordered" evidence="3">
    <location>
        <begin position="187"/>
        <end position="263"/>
    </location>
</feature>